<protein>
    <submittedName>
        <fullName evidence="2">Uncharacterized protein</fullName>
    </submittedName>
</protein>
<dbReference type="STRING" id="1640674.SAMN05216323_100342"/>
<dbReference type="Proteomes" id="UP000199452">
    <property type="component" value="Unassembled WGS sequence"/>
</dbReference>
<evidence type="ECO:0000313" key="2">
    <source>
        <dbReference type="EMBL" id="SDB84374.1"/>
    </source>
</evidence>
<keyword evidence="3" id="KW-1185">Reference proteome</keyword>
<evidence type="ECO:0000313" key="3">
    <source>
        <dbReference type="Proteomes" id="UP000199452"/>
    </source>
</evidence>
<proteinExistence type="predicted"/>
<name>A0A1G6GQY9_9BACT</name>
<accession>A0A1G6GQY9</accession>
<dbReference type="AlphaFoldDB" id="A0A1G6GQY9"/>
<organism evidence="2 3">
    <name type="scientific">Williamwhitmania taraxaci</name>
    <dbReference type="NCBI Taxonomy" id="1640674"/>
    <lineage>
        <taxon>Bacteria</taxon>
        <taxon>Pseudomonadati</taxon>
        <taxon>Bacteroidota</taxon>
        <taxon>Bacteroidia</taxon>
        <taxon>Bacteroidales</taxon>
        <taxon>Williamwhitmaniaceae</taxon>
        <taxon>Williamwhitmania</taxon>
    </lineage>
</organism>
<feature type="chain" id="PRO_5011689235" evidence="1">
    <location>
        <begin position="23"/>
        <end position="114"/>
    </location>
</feature>
<keyword evidence="1" id="KW-0732">Signal</keyword>
<reference evidence="2 3" key="1">
    <citation type="submission" date="2016-09" db="EMBL/GenBank/DDBJ databases">
        <authorList>
            <person name="Capua I."/>
            <person name="De Benedictis P."/>
            <person name="Joannis T."/>
            <person name="Lombin L.H."/>
            <person name="Cattoli G."/>
        </authorList>
    </citation>
    <scope>NUCLEOTIDE SEQUENCE [LARGE SCALE GENOMIC DNA]</scope>
    <source>
        <strain evidence="2 3">A7P-90m</strain>
    </source>
</reference>
<dbReference type="RefSeq" id="WP_092434663.1">
    <property type="nucleotide sequence ID" value="NZ_FMYP01000003.1"/>
</dbReference>
<dbReference type="EMBL" id="FMYP01000003">
    <property type="protein sequence ID" value="SDB84374.1"/>
    <property type="molecule type" value="Genomic_DNA"/>
</dbReference>
<gene>
    <name evidence="2" type="ORF">SAMN05216323_100342</name>
</gene>
<sequence length="114" mass="12409">MRIFLVFALCLGGIFVTDTASAVEGQGGQVHQKQIVINPDSPISLRTPLSSQVAIDVVVMEMSGSFVEVSESDLLLLFKGVTSQARPDSLFKGCSPILTQEELVRRENNFIQVL</sequence>
<evidence type="ECO:0000256" key="1">
    <source>
        <dbReference type="SAM" id="SignalP"/>
    </source>
</evidence>
<feature type="signal peptide" evidence="1">
    <location>
        <begin position="1"/>
        <end position="22"/>
    </location>
</feature>